<dbReference type="Gramene" id="rna15902">
    <property type="protein sequence ID" value="RHN67687.1"/>
    <property type="gene ID" value="gene15902"/>
</dbReference>
<dbReference type="AlphaFoldDB" id="A0A396IXN5"/>
<name>A0A396IXN5_MEDTR</name>
<sequence length="65" mass="7740">MEAPYHPIYVAFTLLMKVVSGVRHILCLTLASTCNYNQSHSFFFIFLSYNRCLRRCRVRCLCLYR</sequence>
<reference evidence="1" key="1">
    <citation type="journal article" date="2018" name="Nat. Plants">
        <title>Whole-genome landscape of Medicago truncatula symbiotic genes.</title>
        <authorList>
            <person name="Pecrix Y."/>
            <person name="Gamas P."/>
            <person name="Carrere S."/>
        </authorList>
    </citation>
    <scope>NUCLEOTIDE SEQUENCE</scope>
    <source>
        <tissue evidence="1">Leaves</tissue>
    </source>
</reference>
<accession>A0A396IXN5</accession>
<proteinExistence type="predicted"/>
<protein>
    <submittedName>
        <fullName evidence="1">Uncharacterized protein</fullName>
    </submittedName>
</protein>
<gene>
    <name evidence="1" type="ORF">MtrunA17_Chr3g0105381</name>
</gene>
<evidence type="ECO:0000313" key="1">
    <source>
        <dbReference type="EMBL" id="RHN67687.1"/>
    </source>
</evidence>
<comment type="caution">
    <text evidence="1">The sequence shown here is derived from an EMBL/GenBank/DDBJ whole genome shotgun (WGS) entry which is preliminary data.</text>
</comment>
<dbReference type="EMBL" id="PSQE01000003">
    <property type="protein sequence ID" value="RHN67687.1"/>
    <property type="molecule type" value="Genomic_DNA"/>
</dbReference>
<dbReference type="Proteomes" id="UP000265566">
    <property type="component" value="Chromosome 3"/>
</dbReference>
<organism evidence="1">
    <name type="scientific">Medicago truncatula</name>
    <name type="common">Barrel medic</name>
    <name type="synonym">Medicago tribuloides</name>
    <dbReference type="NCBI Taxonomy" id="3880"/>
    <lineage>
        <taxon>Eukaryota</taxon>
        <taxon>Viridiplantae</taxon>
        <taxon>Streptophyta</taxon>
        <taxon>Embryophyta</taxon>
        <taxon>Tracheophyta</taxon>
        <taxon>Spermatophyta</taxon>
        <taxon>Magnoliopsida</taxon>
        <taxon>eudicotyledons</taxon>
        <taxon>Gunneridae</taxon>
        <taxon>Pentapetalae</taxon>
        <taxon>rosids</taxon>
        <taxon>fabids</taxon>
        <taxon>Fabales</taxon>
        <taxon>Fabaceae</taxon>
        <taxon>Papilionoideae</taxon>
        <taxon>50 kb inversion clade</taxon>
        <taxon>NPAAA clade</taxon>
        <taxon>Hologalegina</taxon>
        <taxon>IRL clade</taxon>
        <taxon>Trifolieae</taxon>
        <taxon>Medicago</taxon>
    </lineage>
</organism>